<sequence>MIDAFRLLPSGPAAARCEDPEDPEYAWSWARLS</sequence>
<protein>
    <submittedName>
        <fullName evidence="1">Homogentisate 1,2-dioxygenase</fullName>
    </submittedName>
</protein>
<organism evidence="1 2">
    <name type="scientific">Thermomonospora echinospora</name>
    <dbReference type="NCBI Taxonomy" id="1992"/>
    <lineage>
        <taxon>Bacteria</taxon>
        <taxon>Bacillati</taxon>
        <taxon>Actinomycetota</taxon>
        <taxon>Actinomycetes</taxon>
        <taxon>Streptosporangiales</taxon>
        <taxon>Thermomonosporaceae</taxon>
        <taxon>Thermomonospora</taxon>
    </lineage>
</organism>
<evidence type="ECO:0000313" key="1">
    <source>
        <dbReference type="EMBL" id="SEG85734.1"/>
    </source>
</evidence>
<dbReference type="AlphaFoldDB" id="A0A1H6DKK1"/>
<keyword evidence="2" id="KW-1185">Reference proteome</keyword>
<dbReference type="EMBL" id="FNVO01000018">
    <property type="protein sequence ID" value="SEG85734.1"/>
    <property type="molecule type" value="Genomic_DNA"/>
</dbReference>
<evidence type="ECO:0000313" key="2">
    <source>
        <dbReference type="Proteomes" id="UP000236723"/>
    </source>
</evidence>
<dbReference type="GO" id="GO:0051213">
    <property type="term" value="F:dioxygenase activity"/>
    <property type="evidence" value="ECO:0007669"/>
    <property type="project" value="UniProtKB-KW"/>
</dbReference>
<reference evidence="2" key="1">
    <citation type="submission" date="2016-10" db="EMBL/GenBank/DDBJ databases">
        <authorList>
            <person name="Varghese N."/>
            <person name="Submissions S."/>
        </authorList>
    </citation>
    <scope>NUCLEOTIDE SEQUENCE [LARGE SCALE GENOMIC DNA]</scope>
    <source>
        <strain evidence="2">DSM 43163</strain>
    </source>
</reference>
<accession>A0A1H6DKK1</accession>
<keyword evidence="1" id="KW-0223">Dioxygenase</keyword>
<keyword evidence="1" id="KW-0560">Oxidoreductase</keyword>
<gene>
    <name evidence="1" type="ORF">SAMN04489712_11869</name>
</gene>
<proteinExistence type="predicted"/>
<dbReference type="Proteomes" id="UP000236723">
    <property type="component" value="Unassembled WGS sequence"/>
</dbReference>
<name>A0A1H6DKK1_9ACTN</name>